<dbReference type="EC" id="2.3.1.-" evidence="2"/>
<feature type="domain" description="N-acetyltransferase" evidence="1">
    <location>
        <begin position="5"/>
        <end position="158"/>
    </location>
</feature>
<sequence length="169" mass="18989">MNPSIRLRRFHPGDAPELFLLFRETVQTVNAADYSPQQIAAWASNSIDLAAWTARFSQRWAYVAVCNDRTVGFADMTPAGYLDRLFVSAHYQRQGVARALLQTLLEHAQSAQLSLVSTDASRTAVPFFQAFEFQIVRAQNVECRGEVLKNFHMTRSLGQPVLSPLARSE</sequence>
<keyword evidence="3" id="KW-1185">Reference proteome</keyword>
<dbReference type="RefSeq" id="WP_145079716.1">
    <property type="nucleotide sequence ID" value="NZ_CP036298.1"/>
</dbReference>
<reference evidence="2 3" key="1">
    <citation type="submission" date="2019-02" db="EMBL/GenBank/DDBJ databases">
        <title>Deep-cultivation of Planctomycetes and their phenomic and genomic characterization uncovers novel biology.</title>
        <authorList>
            <person name="Wiegand S."/>
            <person name="Jogler M."/>
            <person name="Boedeker C."/>
            <person name="Pinto D."/>
            <person name="Vollmers J."/>
            <person name="Rivas-Marin E."/>
            <person name="Kohn T."/>
            <person name="Peeters S.H."/>
            <person name="Heuer A."/>
            <person name="Rast P."/>
            <person name="Oberbeckmann S."/>
            <person name="Bunk B."/>
            <person name="Jeske O."/>
            <person name="Meyerdierks A."/>
            <person name="Storesund J.E."/>
            <person name="Kallscheuer N."/>
            <person name="Luecker S."/>
            <person name="Lage O.M."/>
            <person name="Pohl T."/>
            <person name="Merkel B.J."/>
            <person name="Hornburger P."/>
            <person name="Mueller R.-W."/>
            <person name="Bruemmer F."/>
            <person name="Labrenz M."/>
            <person name="Spormann A.M."/>
            <person name="Op den Camp H."/>
            <person name="Overmann J."/>
            <person name="Amann R."/>
            <person name="Jetten M.S.M."/>
            <person name="Mascher T."/>
            <person name="Medema M.H."/>
            <person name="Devos D.P."/>
            <person name="Kaster A.-K."/>
            <person name="Ovreas L."/>
            <person name="Rohde M."/>
            <person name="Galperin M.Y."/>
            <person name="Jogler C."/>
        </authorList>
    </citation>
    <scope>NUCLEOTIDE SEQUENCE [LARGE SCALE GENOMIC DNA]</scope>
    <source>
        <strain evidence="2 3">Q31a</strain>
    </source>
</reference>
<protein>
    <submittedName>
        <fullName evidence="2">Putative N-acetyltransferase YafP</fullName>
        <ecNumber evidence="2">2.3.1.-</ecNumber>
    </submittedName>
</protein>
<dbReference type="InterPro" id="IPR016181">
    <property type="entry name" value="Acyl_CoA_acyltransferase"/>
</dbReference>
<dbReference type="InterPro" id="IPR000182">
    <property type="entry name" value="GNAT_dom"/>
</dbReference>
<dbReference type="Pfam" id="PF13673">
    <property type="entry name" value="Acetyltransf_10"/>
    <property type="match status" value="1"/>
</dbReference>
<dbReference type="CDD" id="cd04301">
    <property type="entry name" value="NAT_SF"/>
    <property type="match status" value="1"/>
</dbReference>
<evidence type="ECO:0000259" key="1">
    <source>
        <dbReference type="PROSITE" id="PS51186"/>
    </source>
</evidence>
<dbReference type="EMBL" id="CP036298">
    <property type="protein sequence ID" value="QDV25091.1"/>
    <property type="molecule type" value="Genomic_DNA"/>
</dbReference>
<keyword evidence="2" id="KW-0012">Acyltransferase</keyword>
<dbReference type="AlphaFoldDB" id="A0A518G929"/>
<evidence type="ECO:0000313" key="3">
    <source>
        <dbReference type="Proteomes" id="UP000318017"/>
    </source>
</evidence>
<dbReference type="InterPro" id="IPR052564">
    <property type="entry name" value="N-acetyltrans/Recomb-assoc"/>
</dbReference>
<accession>A0A518G929</accession>
<evidence type="ECO:0000313" key="2">
    <source>
        <dbReference type="EMBL" id="QDV25091.1"/>
    </source>
</evidence>
<organism evidence="2 3">
    <name type="scientific">Aureliella helgolandensis</name>
    <dbReference type="NCBI Taxonomy" id="2527968"/>
    <lineage>
        <taxon>Bacteria</taxon>
        <taxon>Pseudomonadati</taxon>
        <taxon>Planctomycetota</taxon>
        <taxon>Planctomycetia</taxon>
        <taxon>Pirellulales</taxon>
        <taxon>Pirellulaceae</taxon>
        <taxon>Aureliella</taxon>
    </lineage>
</organism>
<keyword evidence="2" id="KW-0808">Transferase</keyword>
<dbReference type="Proteomes" id="UP000318017">
    <property type="component" value="Chromosome"/>
</dbReference>
<dbReference type="PROSITE" id="PS51186">
    <property type="entry name" value="GNAT"/>
    <property type="match status" value="1"/>
</dbReference>
<dbReference type="PANTHER" id="PTHR43451:SF1">
    <property type="entry name" value="ACETYLTRANSFERASE"/>
    <property type="match status" value="1"/>
</dbReference>
<dbReference type="GO" id="GO:0016747">
    <property type="term" value="F:acyltransferase activity, transferring groups other than amino-acyl groups"/>
    <property type="evidence" value="ECO:0007669"/>
    <property type="project" value="InterPro"/>
</dbReference>
<name>A0A518G929_9BACT</name>
<gene>
    <name evidence="2" type="primary">yafP</name>
    <name evidence="2" type="ORF">Q31a_34130</name>
</gene>
<dbReference type="SUPFAM" id="SSF55729">
    <property type="entry name" value="Acyl-CoA N-acyltransferases (Nat)"/>
    <property type="match status" value="1"/>
</dbReference>
<dbReference type="KEGG" id="ahel:Q31a_34130"/>
<proteinExistence type="predicted"/>
<dbReference type="Gene3D" id="3.40.630.30">
    <property type="match status" value="1"/>
</dbReference>
<dbReference type="PANTHER" id="PTHR43451">
    <property type="entry name" value="ACETYLTRANSFERASE (GNAT) FAMILY PROTEIN"/>
    <property type="match status" value="1"/>
</dbReference>
<dbReference type="OrthoDB" id="424368at2"/>